<accession>G0HD05</accession>
<dbReference type="eggNOG" id="COG1309">
    <property type="taxonomic scope" value="Bacteria"/>
</dbReference>
<evidence type="ECO:0000313" key="1">
    <source>
        <dbReference type="EMBL" id="AEK35969.1"/>
    </source>
</evidence>
<dbReference type="RefSeq" id="WP_014009159.1">
    <property type="nucleotide sequence ID" value="NC_015859.1"/>
</dbReference>
<proteinExistence type="predicted"/>
<dbReference type="EMBL" id="CP002917">
    <property type="protein sequence ID" value="AEK35969.1"/>
    <property type="molecule type" value="Genomic_DNA"/>
</dbReference>
<protein>
    <submittedName>
        <fullName evidence="1">Uncharacterized protein</fullName>
    </submittedName>
</protein>
<dbReference type="STRING" id="858619.CVAR_0617"/>
<sequence length="276" mass="29457">MVAVVVDGAVTGSYRYTTLKDVTLTSDLYAEIREDQDLRDACAALLQLDAIILARALEHLDPDQPGERAVRAASALLTVLHSTDSLSASAPGFIDPFTTLATCEALAAADFEDRWTPPHESIVPATRAIDHAWEPPTDVTDLVTNTPMEWEEDGVVAILGLRQAAGIEQALRAAPDAHSLSLVLVTDDPAERTPLARFVLSEVLEALRSSVPSEALTGLSVALDRDGTIARAAGLRTATDDTHIALRVKNHRVIEQAEGPAACHAVSVRLRQPTPG</sequence>
<dbReference type="KEGG" id="cva:CVAR_0617"/>
<dbReference type="Proteomes" id="UP000006659">
    <property type="component" value="Chromosome"/>
</dbReference>
<gene>
    <name evidence="1" type="ordered locus">CVAR_0617</name>
</gene>
<dbReference type="AlphaFoldDB" id="G0HD05"/>
<evidence type="ECO:0000313" key="2">
    <source>
        <dbReference type="Proteomes" id="UP000006659"/>
    </source>
</evidence>
<dbReference type="HOGENOM" id="CLU_1007285_0_0_11"/>
<reference evidence="1 2" key="1">
    <citation type="journal article" date="2011" name="BMC Genomics">
        <title>Complete genome sequence of Corynebacterium variabile DSM 44702 isolated from the surface of smear-ripened cheeses and insights into cheese ripening and flavor generation.</title>
        <authorList>
            <person name="Schroeder J."/>
            <person name="Maus I."/>
            <person name="Trost E."/>
            <person name="Tauch A."/>
        </authorList>
    </citation>
    <scope>NUCLEOTIDE SEQUENCE [LARGE SCALE GENOMIC DNA]</scope>
    <source>
        <strain evidence="2">DSM 44702 / JCM 12073 / NCIMB 30131</strain>
    </source>
</reference>
<organism evidence="1 2">
    <name type="scientific">Corynebacterium variabile (strain DSM 44702 / CIP 107183 / JCM 12073 / NCIMB 30131)</name>
    <name type="common">Corynebacterium mooreparkense</name>
    <dbReference type="NCBI Taxonomy" id="858619"/>
    <lineage>
        <taxon>Bacteria</taxon>
        <taxon>Bacillati</taxon>
        <taxon>Actinomycetota</taxon>
        <taxon>Actinomycetes</taxon>
        <taxon>Mycobacteriales</taxon>
        <taxon>Corynebacteriaceae</taxon>
        <taxon>Corynebacterium</taxon>
    </lineage>
</organism>
<name>G0HD05_CORVD</name>